<proteinExistence type="predicted"/>
<dbReference type="Gene3D" id="2.60.20.10">
    <property type="entry name" value="Crystallins"/>
    <property type="match status" value="1"/>
</dbReference>
<evidence type="ECO:0000313" key="2">
    <source>
        <dbReference type="Proteomes" id="UP001239397"/>
    </source>
</evidence>
<reference evidence="1 2" key="1">
    <citation type="submission" date="2023-06" db="EMBL/GenBank/DDBJ databases">
        <authorList>
            <person name="Oyuntsetseg B."/>
            <person name="Kim S.B."/>
        </authorList>
    </citation>
    <scope>NUCLEOTIDE SEQUENCE [LARGE SCALE GENOMIC DNA]</scope>
    <source>
        <strain evidence="1 2">4-36</strain>
    </source>
</reference>
<dbReference type="RefSeq" id="WP_285994988.1">
    <property type="nucleotide sequence ID" value="NZ_CP127295.1"/>
</dbReference>
<dbReference type="KEGG" id="amog:QRX60_31115"/>
<evidence type="ECO:0000313" key="1">
    <source>
        <dbReference type="EMBL" id="WIX98503.1"/>
    </source>
</evidence>
<dbReference type="Proteomes" id="UP001239397">
    <property type="component" value="Chromosome"/>
</dbReference>
<gene>
    <name evidence="1" type="ORF">QRX60_31115</name>
</gene>
<dbReference type="AlphaFoldDB" id="A0A9Y2JKG8"/>
<dbReference type="EMBL" id="CP127295">
    <property type="protein sequence ID" value="WIX98503.1"/>
    <property type="molecule type" value="Genomic_DNA"/>
</dbReference>
<protein>
    <submittedName>
        <fullName evidence="1">Peptidase inhibitor family I36 protein</fullName>
    </submittedName>
</protein>
<organism evidence="1 2">
    <name type="scientific">Amycolatopsis mongoliensis</name>
    <dbReference type="NCBI Taxonomy" id="715475"/>
    <lineage>
        <taxon>Bacteria</taxon>
        <taxon>Bacillati</taxon>
        <taxon>Actinomycetota</taxon>
        <taxon>Actinomycetes</taxon>
        <taxon>Pseudonocardiales</taxon>
        <taxon>Pseudonocardiaceae</taxon>
        <taxon>Amycolatopsis</taxon>
    </lineage>
</organism>
<dbReference type="Pfam" id="PF03995">
    <property type="entry name" value="Inhibitor_I36"/>
    <property type="match status" value="1"/>
</dbReference>
<sequence length="128" mass="13343">MTVTGVAAAGSGTPVALPAAVLASCPANSVCLYEHKDFGGTVLAIPAGAAYADLRAFACSGCRSSKHNNNDGTWSDQLSSWVNNTGQVYCWYWDENYVGRNDTLMNAGTALSYVGKNPNDQASSLAPC</sequence>
<keyword evidence="2" id="KW-1185">Reference proteome</keyword>
<accession>A0A9Y2JKG8</accession>
<name>A0A9Y2JKG8_9PSEU</name>